<dbReference type="SUPFAM" id="SSF55895">
    <property type="entry name" value="Ribonuclease Rh-like"/>
    <property type="match status" value="1"/>
</dbReference>
<organism evidence="5">
    <name type="scientific">Cladocopium goreaui</name>
    <dbReference type="NCBI Taxonomy" id="2562237"/>
    <lineage>
        <taxon>Eukaryota</taxon>
        <taxon>Sar</taxon>
        <taxon>Alveolata</taxon>
        <taxon>Dinophyceae</taxon>
        <taxon>Suessiales</taxon>
        <taxon>Symbiodiniaceae</taxon>
        <taxon>Cladocopium</taxon>
    </lineage>
</organism>
<reference evidence="5" key="1">
    <citation type="submission" date="2022-10" db="EMBL/GenBank/DDBJ databases">
        <authorList>
            <person name="Chen Y."/>
            <person name="Dougan E. K."/>
            <person name="Chan C."/>
            <person name="Rhodes N."/>
            <person name="Thang M."/>
        </authorList>
    </citation>
    <scope>NUCLEOTIDE SEQUENCE</scope>
</reference>
<gene>
    <name evidence="5" type="ORF">C1SCF055_LOCUS8296</name>
</gene>
<evidence type="ECO:0000256" key="1">
    <source>
        <dbReference type="ARBA" id="ARBA00007469"/>
    </source>
</evidence>
<feature type="chain" id="PRO_5043269900" evidence="4">
    <location>
        <begin position="22"/>
        <end position="336"/>
    </location>
</feature>
<dbReference type="InterPro" id="IPR001568">
    <property type="entry name" value="RNase_T2-like"/>
</dbReference>
<comment type="caution">
    <text evidence="5">The sequence shown here is derived from an EMBL/GenBank/DDBJ whole genome shotgun (WGS) entry which is preliminary data.</text>
</comment>
<reference evidence="6 7" key="2">
    <citation type="submission" date="2024-05" db="EMBL/GenBank/DDBJ databases">
        <authorList>
            <person name="Chen Y."/>
            <person name="Shah S."/>
            <person name="Dougan E. K."/>
            <person name="Thang M."/>
            <person name="Chan C."/>
        </authorList>
    </citation>
    <scope>NUCLEOTIDE SEQUENCE [LARGE SCALE GENOMIC DNA]</scope>
</reference>
<dbReference type="EMBL" id="CAMXCT010000557">
    <property type="protein sequence ID" value="CAI3980423.1"/>
    <property type="molecule type" value="Genomic_DNA"/>
</dbReference>
<keyword evidence="4" id="KW-0732">Signal</keyword>
<keyword evidence="3" id="KW-0472">Membrane</keyword>
<dbReference type="InterPro" id="IPR033130">
    <property type="entry name" value="RNase_T2_His_AS_2"/>
</dbReference>
<keyword evidence="7" id="KW-1185">Reference proteome</keyword>
<evidence type="ECO:0000256" key="3">
    <source>
        <dbReference type="SAM" id="Phobius"/>
    </source>
</evidence>
<feature type="transmembrane region" description="Helical" evidence="3">
    <location>
        <begin position="294"/>
        <end position="313"/>
    </location>
</feature>
<sequence>MAMCHGTVVATALLMVATLQGCGLTHSSFQTTWTGGVRHGKCSTIGSHGHRMDCGKDVEVCGVLTLESGEGKGAYTHPQPVVHGLWPQTSNFGTSECERPEISAANPTKVYPCFDTQGSSSSAVWFQKHEWEKHGVCAGVKNADDFFRQVCQLSSAPLQVMAGSRAAGQDLVDMADQLQRAGYCVYHIDSYNKQLQLSACQDEKGIWHLADVNSFPQVCGGGGGSPAGGGEIGGVCVTGQRGPRCSKDADCWGKANCQRCAHSGYCTDVPLTRSLSEHFTGLWQFQEGTASTTFLAVNVMIASVYLLATLTIVRSRSQRGQMASMASSPLIQAEAE</sequence>
<protein>
    <submittedName>
        <fullName evidence="5">Uncharacterized protein</fullName>
    </submittedName>
</protein>
<dbReference type="GO" id="GO:0033897">
    <property type="term" value="F:ribonuclease T2 activity"/>
    <property type="evidence" value="ECO:0007669"/>
    <property type="project" value="InterPro"/>
</dbReference>
<evidence type="ECO:0000313" key="5">
    <source>
        <dbReference type="EMBL" id="CAI3980423.1"/>
    </source>
</evidence>
<dbReference type="OrthoDB" id="427916at2759"/>
<evidence type="ECO:0000313" key="6">
    <source>
        <dbReference type="EMBL" id="CAL4767735.1"/>
    </source>
</evidence>
<evidence type="ECO:0000256" key="4">
    <source>
        <dbReference type="SAM" id="SignalP"/>
    </source>
</evidence>
<dbReference type="PROSITE" id="PS00531">
    <property type="entry name" value="RNASE_T2_2"/>
    <property type="match status" value="1"/>
</dbReference>
<dbReference type="InterPro" id="IPR036430">
    <property type="entry name" value="RNase_T2-like_sf"/>
</dbReference>
<dbReference type="Proteomes" id="UP001152797">
    <property type="component" value="Unassembled WGS sequence"/>
</dbReference>
<dbReference type="EMBL" id="CAMXCT020000557">
    <property type="protein sequence ID" value="CAL1133798.1"/>
    <property type="molecule type" value="Genomic_DNA"/>
</dbReference>
<accession>A0A9P1BY51</accession>
<name>A0A9P1BY51_9DINO</name>
<dbReference type="Gene3D" id="3.90.730.10">
    <property type="entry name" value="Ribonuclease T2-like"/>
    <property type="match status" value="1"/>
</dbReference>
<proteinExistence type="inferred from homology"/>
<evidence type="ECO:0000256" key="2">
    <source>
        <dbReference type="RuleBase" id="RU004328"/>
    </source>
</evidence>
<dbReference type="EMBL" id="CAMXCT030000557">
    <property type="protein sequence ID" value="CAL4767735.1"/>
    <property type="molecule type" value="Genomic_DNA"/>
</dbReference>
<comment type="similarity">
    <text evidence="1 2">Belongs to the RNase T2 family.</text>
</comment>
<dbReference type="Pfam" id="PF00445">
    <property type="entry name" value="Ribonuclease_T2"/>
    <property type="match status" value="1"/>
</dbReference>
<dbReference type="AlphaFoldDB" id="A0A9P1BY51"/>
<dbReference type="GO" id="GO:0003723">
    <property type="term" value="F:RNA binding"/>
    <property type="evidence" value="ECO:0007669"/>
    <property type="project" value="InterPro"/>
</dbReference>
<evidence type="ECO:0000313" key="7">
    <source>
        <dbReference type="Proteomes" id="UP001152797"/>
    </source>
</evidence>
<feature type="signal peptide" evidence="4">
    <location>
        <begin position="1"/>
        <end position="21"/>
    </location>
</feature>
<keyword evidence="3" id="KW-0812">Transmembrane</keyword>
<keyword evidence="3" id="KW-1133">Transmembrane helix</keyword>